<feature type="region of interest" description="Disordered" evidence="1">
    <location>
        <begin position="171"/>
        <end position="220"/>
    </location>
</feature>
<dbReference type="Proteomes" id="UP000269134">
    <property type="component" value="Unassembled WGS sequence"/>
</dbReference>
<dbReference type="EMBL" id="RFFL01000003">
    <property type="protein sequence ID" value="RMI02172.1"/>
    <property type="molecule type" value="Genomic_DNA"/>
</dbReference>
<evidence type="ECO:0000256" key="1">
    <source>
        <dbReference type="SAM" id="MobiDB-lite"/>
    </source>
</evidence>
<evidence type="ECO:0000259" key="3">
    <source>
        <dbReference type="Pfam" id="PF10502"/>
    </source>
</evidence>
<accession>A0ABX9V7W2</accession>
<keyword evidence="5" id="KW-1185">Reference proteome</keyword>
<evidence type="ECO:0000313" key="4">
    <source>
        <dbReference type="EMBL" id="RMI02172.1"/>
    </source>
</evidence>
<dbReference type="SUPFAM" id="SSF51306">
    <property type="entry name" value="LexA/Signal peptidase"/>
    <property type="match status" value="1"/>
</dbReference>
<dbReference type="InterPro" id="IPR036286">
    <property type="entry name" value="LexA/Signal_pep-like_sf"/>
</dbReference>
<evidence type="ECO:0000256" key="2">
    <source>
        <dbReference type="SAM" id="SignalP"/>
    </source>
</evidence>
<organism evidence="4 5">
    <name type="scientific">Stutzerimonas nitrititolerans</name>
    <dbReference type="NCBI Taxonomy" id="2482751"/>
    <lineage>
        <taxon>Bacteria</taxon>
        <taxon>Pseudomonadati</taxon>
        <taxon>Pseudomonadota</taxon>
        <taxon>Gammaproteobacteria</taxon>
        <taxon>Pseudomonadales</taxon>
        <taxon>Pseudomonadaceae</taxon>
        <taxon>Stutzerimonas</taxon>
    </lineage>
</organism>
<name>A0ABX9V7W2_9GAMM</name>
<dbReference type="Pfam" id="PF10502">
    <property type="entry name" value="Peptidase_S26"/>
    <property type="match status" value="1"/>
</dbReference>
<sequence>MAWPALASAVACMWFAFAEPPVQVVYNASDSVPGGWYRIVPTESVAVGDLVLVRLPADVASLAARRGYLPAGVPLLKSIAAGPRQRVCTTGARMRVDGRVVALARAQDRAGRAMPRWTGCRELGADEVLLLSTRHAESFDGRYFGPVPLDSVLGKAQPLWLDEQPRWKARPELGARAEKAEGKIKGGGTSDAWSQSARGGGSGTAAPRYVPGSCQKARRP</sequence>
<feature type="domain" description="Peptidase S26" evidence="3">
    <location>
        <begin position="8"/>
        <end position="160"/>
    </location>
</feature>
<reference evidence="4 5" key="1">
    <citation type="submission" date="2018-10" db="EMBL/GenBank/DDBJ databases">
        <title>Pseudomonas sp. GL14 genome.</title>
        <authorList>
            <person name="Peng J."/>
            <person name="Liu Z.-P."/>
        </authorList>
    </citation>
    <scope>NUCLEOTIDE SEQUENCE [LARGE SCALE GENOMIC DNA]</scope>
    <source>
        <strain evidence="4 5">GL14</strain>
    </source>
</reference>
<feature type="signal peptide" evidence="2">
    <location>
        <begin position="1"/>
        <end position="18"/>
    </location>
</feature>
<evidence type="ECO:0000313" key="5">
    <source>
        <dbReference type="Proteomes" id="UP000269134"/>
    </source>
</evidence>
<keyword evidence="2" id="KW-0732">Signal</keyword>
<feature type="compositionally biased region" description="Basic and acidic residues" evidence="1">
    <location>
        <begin position="171"/>
        <end position="184"/>
    </location>
</feature>
<protein>
    <submittedName>
        <fullName evidence="4">S26 family signal peptidase</fullName>
    </submittedName>
</protein>
<dbReference type="InterPro" id="IPR019533">
    <property type="entry name" value="Peptidase_S26"/>
</dbReference>
<proteinExistence type="predicted"/>
<gene>
    <name evidence="4" type="ORF">EA795_04525</name>
</gene>
<feature type="chain" id="PRO_5047546596" evidence="2">
    <location>
        <begin position="19"/>
        <end position="220"/>
    </location>
</feature>
<dbReference type="Gene3D" id="2.10.109.10">
    <property type="entry name" value="Umud Fragment, subunit A"/>
    <property type="match status" value="1"/>
</dbReference>
<comment type="caution">
    <text evidence="4">The sequence shown here is derived from an EMBL/GenBank/DDBJ whole genome shotgun (WGS) entry which is preliminary data.</text>
</comment>